<dbReference type="InterPro" id="IPR043429">
    <property type="entry name" value="ArtM/GltK/GlnP/TcyL/YhdX-like"/>
</dbReference>
<comment type="subcellular location">
    <subcellularLocation>
        <location evidence="1 8">Cell membrane</location>
        <topology evidence="1 8">Multi-pass membrane protein</topology>
    </subcellularLocation>
</comment>
<feature type="transmembrane region" description="Helical" evidence="8">
    <location>
        <begin position="20"/>
        <end position="47"/>
    </location>
</feature>
<evidence type="ECO:0000256" key="1">
    <source>
        <dbReference type="ARBA" id="ARBA00004651"/>
    </source>
</evidence>
<reference evidence="11" key="1">
    <citation type="journal article" date="2019" name="Int. J. Syst. Evol. Microbiol.">
        <title>The Global Catalogue of Microorganisms (GCM) 10K type strain sequencing project: providing services to taxonomists for standard genome sequencing and annotation.</title>
        <authorList>
            <consortium name="The Broad Institute Genomics Platform"/>
            <consortium name="The Broad Institute Genome Sequencing Center for Infectious Disease"/>
            <person name="Wu L."/>
            <person name="Ma J."/>
        </authorList>
    </citation>
    <scope>NUCLEOTIDE SEQUENCE [LARGE SCALE GENOMIC DNA]</scope>
    <source>
        <strain evidence="11">JCM 17460</strain>
    </source>
</reference>
<comment type="caution">
    <text evidence="10">The sequence shown here is derived from an EMBL/GenBank/DDBJ whole genome shotgun (WGS) entry which is preliminary data.</text>
</comment>
<dbReference type="Proteomes" id="UP001500301">
    <property type="component" value="Unassembled WGS sequence"/>
</dbReference>
<dbReference type="PROSITE" id="PS50928">
    <property type="entry name" value="ABC_TM1"/>
    <property type="match status" value="1"/>
</dbReference>
<dbReference type="PANTHER" id="PTHR30614:SF0">
    <property type="entry name" value="L-CYSTINE TRANSPORT SYSTEM PERMEASE PROTEIN TCYL"/>
    <property type="match status" value="1"/>
</dbReference>
<evidence type="ECO:0000313" key="11">
    <source>
        <dbReference type="Proteomes" id="UP001500301"/>
    </source>
</evidence>
<dbReference type="InterPro" id="IPR000515">
    <property type="entry name" value="MetI-like"/>
</dbReference>
<dbReference type="PANTHER" id="PTHR30614">
    <property type="entry name" value="MEMBRANE COMPONENT OF AMINO ACID ABC TRANSPORTER"/>
    <property type="match status" value="1"/>
</dbReference>
<keyword evidence="11" id="KW-1185">Reference proteome</keyword>
<keyword evidence="4 8" id="KW-0812">Transmembrane</keyword>
<evidence type="ECO:0000256" key="4">
    <source>
        <dbReference type="ARBA" id="ARBA00022692"/>
    </source>
</evidence>
<keyword evidence="3" id="KW-1003">Cell membrane</keyword>
<evidence type="ECO:0000256" key="3">
    <source>
        <dbReference type="ARBA" id="ARBA00022475"/>
    </source>
</evidence>
<feature type="domain" description="ABC transmembrane type-1" evidence="9">
    <location>
        <begin position="23"/>
        <end position="212"/>
    </location>
</feature>
<gene>
    <name evidence="10" type="ORF">GCM10022263_37430</name>
</gene>
<evidence type="ECO:0000256" key="5">
    <source>
        <dbReference type="ARBA" id="ARBA00022970"/>
    </source>
</evidence>
<keyword evidence="2 8" id="KW-0813">Transport</keyword>
<organism evidence="10 11">
    <name type="scientific">Nocardioides daeguensis</name>
    <dbReference type="NCBI Taxonomy" id="908359"/>
    <lineage>
        <taxon>Bacteria</taxon>
        <taxon>Bacillati</taxon>
        <taxon>Actinomycetota</taxon>
        <taxon>Actinomycetes</taxon>
        <taxon>Propionibacteriales</taxon>
        <taxon>Nocardioidaceae</taxon>
        <taxon>Nocardioides</taxon>
    </lineage>
</organism>
<evidence type="ECO:0000256" key="8">
    <source>
        <dbReference type="RuleBase" id="RU363032"/>
    </source>
</evidence>
<feature type="transmembrane region" description="Helical" evidence="8">
    <location>
        <begin position="190"/>
        <end position="209"/>
    </location>
</feature>
<feature type="transmembrane region" description="Helical" evidence="8">
    <location>
        <begin position="59"/>
        <end position="80"/>
    </location>
</feature>
<dbReference type="EMBL" id="BAABBB010000021">
    <property type="protein sequence ID" value="GAA3546823.1"/>
    <property type="molecule type" value="Genomic_DNA"/>
</dbReference>
<evidence type="ECO:0000259" key="9">
    <source>
        <dbReference type="PROSITE" id="PS50928"/>
    </source>
</evidence>
<keyword evidence="7 8" id="KW-0472">Membrane</keyword>
<keyword evidence="6 8" id="KW-1133">Transmembrane helix</keyword>
<evidence type="ECO:0000256" key="7">
    <source>
        <dbReference type="ARBA" id="ARBA00023136"/>
    </source>
</evidence>
<proteinExistence type="inferred from homology"/>
<protein>
    <submittedName>
        <fullName evidence="10">Amino acid ABC transporter permease</fullName>
    </submittedName>
</protein>
<evidence type="ECO:0000313" key="10">
    <source>
        <dbReference type="EMBL" id="GAA3546823.1"/>
    </source>
</evidence>
<evidence type="ECO:0000256" key="2">
    <source>
        <dbReference type="ARBA" id="ARBA00022448"/>
    </source>
</evidence>
<keyword evidence="5" id="KW-0029">Amino-acid transport</keyword>
<dbReference type="RefSeq" id="WP_218236957.1">
    <property type="nucleotide sequence ID" value="NZ_BAABBB010000021.1"/>
</dbReference>
<dbReference type="InterPro" id="IPR010065">
    <property type="entry name" value="AA_ABC_transptr_permease_3TM"/>
</dbReference>
<feature type="transmembrane region" description="Helical" evidence="8">
    <location>
        <begin position="92"/>
        <end position="112"/>
    </location>
</feature>
<accession>A0ABP6W9L2</accession>
<evidence type="ECO:0000256" key="6">
    <source>
        <dbReference type="ARBA" id="ARBA00022989"/>
    </source>
</evidence>
<dbReference type="CDD" id="cd06261">
    <property type="entry name" value="TM_PBP2"/>
    <property type="match status" value="1"/>
</dbReference>
<name>A0ABP6W9L2_9ACTN</name>
<sequence length="223" mass="24768">MNFLDNLDWSVIPSNADLLWSGVQLTVVLTFVTMILSIIFGTVLAVLRVCGYRVLSWPSAFVVNFFRSVPLLLLLFWVFYVLPATTDIRLSPFLAALVGLSACGSAYVAEVIRAGILSIRKGQREAALALGMTRSKAFLRITMPQAVRRVIPPLATIWVSLFKDTSLVSTIGVADLSHAALSVRAQTFRVFEILTALAVIYLLLAYPQAKLTDWLHRRLRVEE</sequence>
<dbReference type="NCBIfam" id="TIGR01726">
    <property type="entry name" value="HEQRo_perm_3TM"/>
    <property type="match status" value="1"/>
</dbReference>
<dbReference type="Pfam" id="PF00528">
    <property type="entry name" value="BPD_transp_1"/>
    <property type="match status" value="1"/>
</dbReference>
<comment type="similarity">
    <text evidence="8">Belongs to the binding-protein-dependent transport system permease family.</text>
</comment>